<sequence length="491" mass="53493">MALSQRPAKSIVGIADECRDLLTIDNRAQRTREFVARYGSRLGLKAADADTLVARHPAGVPRLMAGGSHENVLVASAWGDFLVRTDVRQVGTGPPRRWDEAEALKVLGKELARTDAEEAAAAEARGEQPLHVLLPELLYADAAGRQVHRFFPGEKLRVPEQLPLVVEAIARFAQVRRTPRAPESAPKYTTASAGAHERIARSDRWLDANREKLAARYQRLGLPLYLDELHELADAFQDRPPVVLHGDLNPGNVLVRGRDVRALDIELAEPGDWVHDLAWTMATVGTGDGVPPELVDHGVERMRRIDPRLAPEGTKEDLEAAYLIAANVHGPARLHIGLLRIHEGKVTHRNGIEGHVQEVVERSTPLLDYVRRRLGDGGTVEAADVEAMLWEAAHEAEPTRAAAARQPNPQQQAPRHQSAQQQDPPTKAAQQASGKQPSPACSAGLSPMDPGTTSARPPTTGPPSDPVQDVGPAIHRNPEARPSRQPRLGPF</sequence>
<reference evidence="4" key="1">
    <citation type="journal article" date="2019" name="Int. J. Syst. Evol. Microbiol.">
        <title>The Global Catalogue of Microorganisms (GCM) 10K type strain sequencing project: providing services to taxonomists for standard genome sequencing and annotation.</title>
        <authorList>
            <consortium name="The Broad Institute Genomics Platform"/>
            <consortium name="The Broad Institute Genome Sequencing Center for Infectious Disease"/>
            <person name="Wu L."/>
            <person name="Ma J."/>
        </authorList>
    </citation>
    <scope>NUCLEOTIDE SEQUENCE [LARGE SCALE GENOMIC DNA]</scope>
    <source>
        <strain evidence="4">JCM 17986</strain>
    </source>
</reference>
<dbReference type="Gene3D" id="3.90.1200.10">
    <property type="match status" value="1"/>
</dbReference>
<dbReference type="EMBL" id="BAABHS010000049">
    <property type="protein sequence ID" value="GAA4993353.1"/>
    <property type="molecule type" value="Genomic_DNA"/>
</dbReference>
<keyword evidence="4" id="KW-1185">Reference proteome</keyword>
<evidence type="ECO:0000313" key="3">
    <source>
        <dbReference type="EMBL" id="GAA4993353.1"/>
    </source>
</evidence>
<dbReference type="Pfam" id="PF01636">
    <property type="entry name" value="APH"/>
    <property type="match status" value="1"/>
</dbReference>
<organism evidence="3 4">
    <name type="scientific">Yinghuangia aomiensis</name>
    <dbReference type="NCBI Taxonomy" id="676205"/>
    <lineage>
        <taxon>Bacteria</taxon>
        <taxon>Bacillati</taxon>
        <taxon>Actinomycetota</taxon>
        <taxon>Actinomycetes</taxon>
        <taxon>Kitasatosporales</taxon>
        <taxon>Streptomycetaceae</taxon>
        <taxon>Yinghuangia</taxon>
    </lineage>
</organism>
<comment type="caution">
    <text evidence="3">The sequence shown here is derived from an EMBL/GenBank/DDBJ whole genome shotgun (WGS) entry which is preliminary data.</text>
</comment>
<feature type="domain" description="Aminoglycoside phosphotransferase" evidence="2">
    <location>
        <begin position="112"/>
        <end position="287"/>
    </location>
</feature>
<dbReference type="InterPro" id="IPR002575">
    <property type="entry name" value="Aminoglycoside_PTrfase"/>
</dbReference>
<evidence type="ECO:0000313" key="4">
    <source>
        <dbReference type="Proteomes" id="UP001500466"/>
    </source>
</evidence>
<dbReference type="SUPFAM" id="SSF56112">
    <property type="entry name" value="Protein kinase-like (PK-like)"/>
    <property type="match status" value="1"/>
</dbReference>
<proteinExistence type="predicted"/>
<feature type="compositionally biased region" description="Low complexity" evidence="1">
    <location>
        <begin position="399"/>
        <end position="422"/>
    </location>
</feature>
<evidence type="ECO:0000256" key="1">
    <source>
        <dbReference type="SAM" id="MobiDB-lite"/>
    </source>
</evidence>
<feature type="region of interest" description="Disordered" evidence="1">
    <location>
        <begin position="396"/>
        <end position="491"/>
    </location>
</feature>
<gene>
    <name evidence="3" type="ORF">GCM10023205_77510</name>
</gene>
<name>A0ABP9IBI2_9ACTN</name>
<dbReference type="RefSeq" id="WP_345680564.1">
    <property type="nucleotide sequence ID" value="NZ_BAABHS010000049.1"/>
</dbReference>
<dbReference type="InterPro" id="IPR011009">
    <property type="entry name" value="Kinase-like_dom_sf"/>
</dbReference>
<dbReference type="Proteomes" id="UP001500466">
    <property type="component" value="Unassembled WGS sequence"/>
</dbReference>
<evidence type="ECO:0000259" key="2">
    <source>
        <dbReference type="Pfam" id="PF01636"/>
    </source>
</evidence>
<accession>A0ABP9IBI2</accession>
<protein>
    <recommendedName>
        <fullName evidence="2">Aminoglycoside phosphotransferase domain-containing protein</fullName>
    </recommendedName>
</protein>